<evidence type="ECO:0000313" key="6">
    <source>
        <dbReference type="Proteomes" id="UP000308528"/>
    </source>
</evidence>
<feature type="chain" id="PRO_5020544644" evidence="3">
    <location>
        <begin position="18"/>
        <end position="387"/>
    </location>
</feature>
<keyword evidence="1" id="KW-0472">Membrane</keyword>
<protein>
    <submittedName>
        <fullName evidence="5">OmpA family protein</fullName>
    </submittedName>
</protein>
<feature type="signal peptide" evidence="3">
    <location>
        <begin position="1"/>
        <end position="17"/>
    </location>
</feature>
<gene>
    <name evidence="5" type="ORF">E4021_08025</name>
</gene>
<keyword evidence="6" id="KW-1185">Reference proteome</keyword>
<dbReference type="InterPro" id="IPR050330">
    <property type="entry name" value="Bact_OuterMem_StrucFunc"/>
</dbReference>
<comment type="caution">
    <text evidence="5">The sequence shown here is derived from an EMBL/GenBank/DDBJ whole genome shotgun (WGS) entry which is preliminary data.</text>
</comment>
<dbReference type="EMBL" id="SRSF01000002">
    <property type="protein sequence ID" value="THH40666.1"/>
    <property type="molecule type" value="Genomic_DNA"/>
</dbReference>
<dbReference type="Pfam" id="PF00691">
    <property type="entry name" value="OmpA"/>
    <property type="match status" value="1"/>
</dbReference>
<organism evidence="5 6">
    <name type="scientific">Neolewinella litorea</name>
    <dbReference type="NCBI Taxonomy" id="2562452"/>
    <lineage>
        <taxon>Bacteria</taxon>
        <taxon>Pseudomonadati</taxon>
        <taxon>Bacteroidota</taxon>
        <taxon>Saprospiria</taxon>
        <taxon>Saprospirales</taxon>
        <taxon>Lewinellaceae</taxon>
        <taxon>Neolewinella</taxon>
    </lineage>
</organism>
<dbReference type="InterPro" id="IPR036737">
    <property type="entry name" value="OmpA-like_sf"/>
</dbReference>
<sequence>MYNYFLPLLLLMTGALAAQSDGTIFLTNPSFEDMPRVAAAPRGWTDCGFPGESAVDIQPDPMRLFKVDKPAQDGYTYLGMVTRDNDTYERISQRLSAPLKAGQCYEFNVRLARSERYLSKSRLTDNDENYDTPIKLRIRGGYDICDVGQVIGESPLVTSQTWREYRIKLKPEQDYTHIMLEAYYKTPILFPYNGNVLLDNVQPLAPVACDQDLWESPDAVTEAEPAAPAPARPSVTPPPTPRRTTTPPAPAKPAAPQVKLGQTRGELKIGQVFAIEDIKFKANSAEIEGESQEALEEIAKFLRDNTDVVVEIGGHASYRAGPVFAARLSEERAVAVIDYLNDLEIGPAQMLPRGYGKSRPVCLTDTPECNERNQRVEVKILKVRESR</sequence>
<evidence type="ECO:0000256" key="3">
    <source>
        <dbReference type="SAM" id="SignalP"/>
    </source>
</evidence>
<dbReference type="InterPro" id="IPR006665">
    <property type="entry name" value="OmpA-like"/>
</dbReference>
<dbReference type="AlphaFoldDB" id="A0A4S4NL93"/>
<dbReference type="Gene3D" id="3.30.1330.60">
    <property type="entry name" value="OmpA-like domain"/>
    <property type="match status" value="1"/>
</dbReference>
<proteinExistence type="predicted"/>
<dbReference type="RefSeq" id="WP_136458148.1">
    <property type="nucleotide sequence ID" value="NZ_SRSF01000002.1"/>
</dbReference>
<dbReference type="PROSITE" id="PS51123">
    <property type="entry name" value="OMPA_2"/>
    <property type="match status" value="1"/>
</dbReference>
<dbReference type="GO" id="GO:0016020">
    <property type="term" value="C:membrane"/>
    <property type="evidence" value="ECO:0007669"/>
    <property type="project" value="UniProtKB-UniRule"/>
</dbReference>
<dbReference type="Gene3D" id="2.60.120.260">
    <property type="entry name" value="Galactose-binding domain-like"/>
    <property type="match status" value="1"/>
</dbReference>
<dbReference type="PANTHER" id="PTHR30329:SF21">
    <property type="entry name" value="LIPOPROTEIN YIAD-RELATED"/>
    <property type="match status" value="1"/>
</dbReference>
<name>A0A4S4NL93_9BACT</name>
<dbReference type="OrthoDB" id="1489312at2"/>
<evidence type="ECO:0000256" key="2">
    <source>
        <dbReference type="SAM" id="MobiDB-lite"/>
    </source>
</evidence>
<dbReference type="Proteomes" id="UP000308528">
    <property type="component" value="Unassembled WGS sequence"/>
</dbReference>
<dbReference type="PANTHER" id="PTHR30329">
    <property type="entry name" value="STATOR ELEMENT OF FLAGELLAR MOTOR COMPLEX"/>
    <property type="match status" value="1"/>
</dbReference>
<evidence type="ECO:0000256" key="1">
    <source>
        <dbReference type="PROSITE-ProRule" id="PRU00473"/>
    </source>
</evidence>
<feature type="region of interest" description="Disordered" evidence="2">
    <location>
        <begin position="217"/>
        <end position="261"/>
    </location>
</feature>
<evidence type="ECO:0000259" key="4">
    <source>
        <dbReference type="PROSITE" id="PS51123"/>
    </source>
</evidence>
<accession>A0A4S4NL93</accession>
<keyword evidence="3" id="KW-0732">Signal</keyword>
<feature type="compositionally biased region" description="Pro residues" evidence="2">
    <location>
        <begin position="227"/>
        <end position="253"/>
    </location>
</feature>
<dbReference type="SUPFAM" id="SSF103088">
    <property type="entry name" value="OmpA-like"/>
    <property type="match status" value="1"/>
</dbReference>
<reference evidence="5 6" key="1">
    <citation type="submission" date="2019-04" db="EMBL/GenBank/DDBJ databases">
        <title>Lewinella litorea sp. nov., isolated from a marine sand.</title>
        <authorList>
            <person name="Yoon J.-H."/>
        </authorList>
    </citation>
    <scope>NUCLEOTIDE SEQUENCE [LARGE SCALE GENOMIC DNA]</scope>
    <source>
        <strain evidence="5 6">HSMS-39</strain>
    </source>
</reference>
<evidence type="ECO:0000313" key="5">
    <source>
        <dbReference type="EMBL" id="THH40666.1"/>
    </source>
</evidence>
<dbReference type="CDD" id="cd07185">
    <property type="entry name" value="OmpA_C-like"/>
    <property type="match status" value="1"/>
</dbReference>
<feature type="domain" description="OmpA-like" evidence="4">
    <location>
        <begin position="267"/>
        <end position="384"/>
    </location>
</feature>